<protein>
    <recommendedName>
        <fullName evidence="1">Rhodanese domain-containing protein</fullName>
    </recommendedName>
</protein>
<evidence type="ECO:0000259" key="1">
    <source>
        <dbReference type="PROSITE" id="PS50206"/>
    </source>
</evidence>
<accession>A0A5C8UQX2</accession>
<sequence>MDHGDAWSVPAGDVRHHRRHECRECGRIPEGGCARRGHRLGTRGPVTASQSCRAARACCAVCRELTVVSQSDLLAFVDARLAYEIDVVAASRAQIDGTATFVDTRRQLSWDHGHIAGALHLPADTLDAQLATLPRDRVLVVYGWGPGCNGATHTARRLLAEGFDVRELIGGYEYWVRNGFSLERGAAVTRQAPDPLVTAESR</sequence>
<dbReference type="InterPro" id="IPR001763">
    <property type="entry name" value="Rhodanese-like_dom"/>
</dbReference>
<dbReference type="SMART" id="SM00450">
    <property type="entry name" value="RHOD"/>
    <property type="match status" value="1"/>
</dbReference>
<dbReference type="InterPro" id="IPR050229">
    <property type="entry name" value="GlpE_sulfurtransferase"/>
</dbReference>
<dbReference type="EMBL" id="VRMG01000005">
    <property type="protein sequence ID" value="TXN30925.1"/>
    <property type="molecule type" value="Genomic_DNA"/>
</dbReference>
<keyword evidence="3" id="KW-1185">Reference proteome</keyword>
<dbReference type="AlphaFoldDB" id="A0A5C8UQX2"/>
<comment type="caution">
    <text evidence="2">The sequence shown here is derived from an EMBL/GenBank/DDBJ whole genome shotgun (WGS) entry which is preliminary data.</text>
</comment>
<gene>
    <name evidence="2" type="ORF">FVP33_04790</name>
</gene>
<name>A0A5C8UQX2_9MICO</name>
<feature type="domain" description="Rhodanese" evidence="1">
    <location>
        <begin position="95"/>
        <end position="184"/>
    </location>
</feature>
<evidence type="ECO:0000313" key="3">
    <source>
        <dbReference type="Proteomes" id="UP000321379"/>
    </source>
</evidence>
<reference evidence="2 3" key="1">
    <citation type="submission" date="2019-08" db="EMBL/GenBank/DDBJ databases">
        <title>Bacterial whole genome sequence for Glaciihabitans sp. CHu50b-6-2.</title>
        <authorList>
            <person name="Jin L."/>
        </authorList>
    </citation>
    <scope>NUCLEOTIDE SEQUENCE [LARGE SCALE GENOMIC DNA]</scope>
    <source>
        <strain evidence="2 3">CHu50b-6-2</strain>
    </source>
</reference>
<dbReference type="Gene3D" id="3.40.250.10">
    <property type="entry name" value="Rhodanese-like domain"/>
    <property type="match status" value="1"/>
</dbReference>
<dbReference type="PROSITE" id="PS50206">
    <property type="entry name" value="RHODANESE_3"/>
    <property type="match status" value="1"/>
</dbReference>
<dbReference type="PANTHER" id="PTHR43031:SF1">
    <property type="entry name" value="PYRIDINE NUCLEOTIDE-DISULPHIDE OXIDOREDUCTASE"/>
    <property type="match status" value="1"/>
</dbReference>
<dbReference type="PANTHER" id="PTHR43031">
    <property type="entry name" value="FAD-DEPENDENT OXIDOREDUCTASE"/>
    <property type="match status" value="1"/>
</dbReference>
<dbReference type="Pfam" id="PF00581">
    <property type="entry name" value="Rhodanese"/>
    <property type="match status" value="1"/>
</dbReference>
<proteinExistence type="predicted"/>
<organism evidence="2 3">
    <name type="scientific">Lacisediminihabitans profunda</name>
    <dbReference type="NCBI Taxonomy" id="2594790"/>
    <lineage>
        <taxon>Bacteria</taxon>
        <taxon>Bacillati</taxon>
        <taxon>Actinomycetota</taxon>
        <taxon>Actinomycetes</taxon>
        <taxon>Micrococcales</taxon>
        <taxon>Microbacteriaceae</taxon>
        <taxon>Lacisediminihabitans</taxon>
    </lineage>
</organism>
<dbReference type="InterPro" id="IPR036873">
    <property type="entry name" value="Rhodanese-like_dom_sf"/>
</dbReference>
<dbReference type="SUPFAM" id="SSF52821">
    <property type="entry name" value="Rhodanese/Cell cycle control phosphatase"/>
    <property type="match status" value="1"/>
</dbReference>
<evidence type="ECO:0000313" key="2">
    <source>
        <dbReference type="EMBL" id="TXN30925.1"/>
    </source>
</evidence>
<dbReference type="Proteomes" id="UP000321379">
    <property type="component" value="Unassembled WGS sequence"/>
</dbReference>